<keyword evidence="11" id="KW-1185">Reference proteome</keyword>
<dbReference type="VEuPathDB" id="PiroplasmaDB:BBBOND_0106590"/>
<feature type="signal peptide" evidence="8">
    <location>
        <begin position="1"/>
        <end position="20"/>
    </location>
</feature>
<name>A0A061D9G3_BABBI</name>
<dbReference type="GO" id="GO:0005886">
    <property type="term" value="C:plasma membrane"/>
    <property type="evidence" value="ECO:0007669"/>
    <property type="project" value="UniProtKB-SubCell"/>
</dbReference>
<dbReference type="Proteomes" id="UP000033188">
    <property type="component" value="Chromosome 1"/>
</dbReference>
<evidence type="ECO:0000256" key="4">
    <source>
        <dbReference type="ARBA" id="ARBA00022729"/>
    </source>
</evidence>
<reference evidence="11" key="1">
    <citation type="journal article" date="2014" name="Nucleic Acids Res.">
        <title>The evolutionary dynamics of variant antigen genes in Babesia reveal a history of genomic innovation underlying host-parasite interaction.</title>
        <authorList>
            <person name="Jackson A.P."/>
            <person name="Otto T.D."/>
            <person name="Darby A."/>
            <person name="Ramaprasad A."/>
            <person name="Xia D."/>
            <person name="Echaide I.E."/>
            <person name="Farber M."/>
            <person name="Gahlot S."/>
            <person name="Gamble J."/>
            <person name="Gupta D."/>
            <person name="Gupta Y."/>
            <person name="Jackson L."/>
            <person name="Malandrin L."/>
            <person name="Malas T.B."/>
            <person name="Moussa E."/>
            <person name="Nair M."/>
            <person name="Reid A.J."/>
            <person name="Sanders M."/>
            <person name="Sharma J."/>
            <person name="Tracey A."/>
            <person name="Quail M.A."/>
            <person name="Weir W."/>
            <person name="Wastling J.M."/>
            <person name="Hall N."/>
            <person name="Willadsen P."/>
            <person name="Lingelbach K."/>
            <person name="Shiels B."/>
            <person name="Tait A."/>
            <person name="Berriman M."/>
            <person name="Allred D.R."/>
            <person name="Pain A."/>
        </authorList>
    </citation>
    <scope>NUCLEOTIDE SEQUENCE [LARGE SCALE GENOMIC DNA]</scope>
    <source>
        <strain evidence="11">Bond</strain>
    </source>
</reference>
<evidence type="ECO:0000313" key="11">
    <source>
        <dbReference type="Proteomes" id="UP000033188"/>
    </source>
</evidence>
<dbReference type="GeneID" id="24562891"/>
<dbReference type="KEGG" id="bbig:BBBOND_0106590"/>
<evidence type="ECO:0000256" key="8">
    <source>
        <dbReference type="SAM" id="SignalP"/>
    </source>
</evidence>
<evidence type="ECO:0000256" key="3">
    <source>
        <dbReference type="ARBA" id="ARBA00022475"/>
    </source>
</evidence>
<accession>A0A061D9G3</accession>
<dbReference type="OrthoDB" id="365660at2759"/>
<dbReference type="InterPro" id="IPR010884">
    <property type="entry name" value="6_CYS_dom"/>
</dbReference>
<protein>
    <recommendedName>
        <fullName evidence="9">6-Cys domain-containing protein</fullName>
    </recommendedName>
</protein>
<dbReference type="PROSITE" id="PS51701">
    <property type="entry name" value="6_CYS"/>
    <property type="match status" value="1"/>
</dbReference>
<evidence type="ECO:0000256" key="5">
    <source>
        <dbReference type="ARBA" id="ARBA00023136"/>
    </source>
</evidence>
<evidence type="ECO:0000256" key="7">
    <source>
        <dbReference type="ARBA" id="ARBA00023180"/>
    </source>
</evidence>
<dbReference type="Gene3D" id="2.60.40.2860">
    <property type="match status" value="1"/>
</dbReference>
<keyword evidence="4 8" id="KW-0732">Signal</keyword>
<comment type="subcellular location">
    <subcellularLocation>
        <location evidence="1">Cell membrane</location>
    </subcellularLocation>
    <subcellularLocation>
        <location evidence="2">Cell surface</location>
    </subcellularLocation>
</comment>
<dbReference type="EMBL" id="LK391707">
    <property type="protein sequence ID" value="CDR94350.1"/>
    <property type="molecule type" value="Genomic_DNA"/>
</dbReference>
<dbReference type="AlphaFoldDB" id="A0A061D9G3"/>
<gene>
    <name evidence="10" type="ORF">BBBOND_0106590</name>
</gene>
<feature type="domain" description="6-Cys" evidence="9">
    <location>
        <begin position="821"/>
        <end position="952"/>
    </location>
</feature>
<dbReference type="Pfam" id="PF07422">
    <property type="entry name" value="s48_45"/>
    <property type="match status" value="1"/>
</dbReference>
<feature type="chain" id="PRO_5001595935" description="6-Cys domain-containing protein" evidence="8">
    <location>
        <begin position="21"/>
        <end position="952"/>
    </location>
</feature>
<evidence type="ECO:0000256" key="2">
    <source>
        <dbReference type="ARBA" id="ARBA00004241"/>
    </source>
</evidence>
<keyword evidence="3" id="KW-1003">Cell membrane</keyword>
<evidence type="ECO:0000313" key="10">
    <source>
        <dbReference type="EMBL" id="CDR94350.1"/>
    </source>
</evidence>
<evidence type="ECO:0000256" key="6">
    <source>
        <dbReference type="ARBA" id="ARBA00023157"/>
    </source>
</evidence>
<dbReference type="InterPro" id="IPR038160">
    <property type="entry name" value="6_CYS_dom_sf"/>
</dbReference>
<sequence>MKHLLALCSTILLSGVIIDAFHCDFYEEHELIRGDSLVVCEVDIGHDNFATIICPRQVNNADYTIHPRSRPDTGNQIETYVSDNWKLRSVPLSDVIVTEVPHSFAWMETTLSCATLYLTLKDYYISAITEHRFTFICGPRDLVMSDALQRHLNSLDGTIQTQEHPNSASAALEDEIKKIVNGLGIVFMYRGHKHLPLQGCGTRPSPLFDPDMEVTVDRVTGTRSCVANPMSKSRIGFLCEGRIEPHDCMISLIDENGGVVTAPRPFPYWSFNYNMPWVVGNYFYKFPLDPFQGECRCVDPRTGQVKAKIEIRSKMDYVCDIASKIFRNRFRPISGPWCSVVLHPGSKLTIKVPMQPVISVYIDEGVSGVPFSQLPSIYEYETAFLPKDLTTLRQLISLRGADIYDEVFYYRALAGDALELDASQISRGEVTLKYHSDKPLALRSGLNSFYYNWTLISNNDNIPDRIRATINVSFAFNHEYTKVGCDRGQRHVFDQQLSRKYCTNKVMSNDIGSIYECALHLWRDEWRAGINCSPDEELLPKNCNSTAYDLSFDRIARLPVYLRSATHHIRGFQVFDFEYRRDIPIKVACICVDQRGYEKSRLVLESYEKRRHNFEVSRGTRFNKIFAFMSPPWRKVGMLLEEPTSTRLVVLHNISKKTVNLRVGTKLVLRCTLGTALQDGANDTITPTVWLPEMHNEFHYIVIRTSQGSTLIRKAHRDSVATTFGGLEVIHQEIERGRAYEQLVMKLNTGAIAISRDPVHTERVPMRFVCGKAPLLSDSSAVSDVASPSASSARSTTNITELAEKYTWNIVKVNVETTDPYMQGCGVTYESDELFKPETPQLYDADGQPQFGCKIDIQAAKEAAFYCPPPYLLDPPNCFYQVSVNGEVKNVSDVSTSLVDVPSRHFVILRFDSELIGPRETLRETPPLECRCVTIKGAILSTIRIENYYSKR</sequence>
<keyword evidence="6" id="KW-1015">Disulfide bond</keyword>
<organism evidence="10 11">
    <name type="scientific">Babesia bigemina</name>
    <dbReference type="NCBI Taxonomy" id="5866"/>
    <lineage>
        <taxon>Eukaryota</taxon>
        <taxon>Sar</taxon>
        <taxon>Alveolata</taxon>
        <taxon>Apicomplexa</taxon>
        <taxon>Aconoidasida</taxon>
        <taxon>Piroplasmida</taxon>
        <taxon>Babesiidae</taxon>
        <taxon>Babesia</taxon>
    </lineage>
</organism>
<dbReference type="RefSeq" id="XP_012766536.1">
    <property type="nucleotide sequence ID" value="XM_012911082.1"/>
</dbReference>
<evidence type="ECO:0000256" key="1">
    <source>
        <dbReference type="ARBA" id="ARBA00004236"/>
    </source>
</evidence>
<evidence type="ECO:0000259" key="9">
    <source>
        <dbReference type="PROSITE" id="PS51701"/>
    </source>
</evidence>
<keyword evidence="5" id="KW-0472">Membrane</keyword>
<proteinExistence type="predicted"/>
<keyword evidence="7" id="KW-0325">Glycoprotein</keyword>
<dbReference type="GO" id="GO:0009986">
    <property type="term" value="C:cell surface"/>
    <property type="evidence" value="ECO:0007669"/>
    <property type="project" value="UniProtKB-SubCell"/>
</dbReference>